<dbReference type="Pfam" id="PF00085">
    <property type="entry name" value="Thioredoxin"/>
    <property type="match status" value="1"/>
</dbReference>
<dbReference type="PANTHER" id="PTHR10438">
    <property type="entry name" value="THIOREDOXIN"/>
    <property type="match status" value="1"/>
</dbReference>
<dbReference type="EMBL" id="JBEPLN010000021">
    <property type="protein sequence ID" value="MET3634637.1"/>
    <property type="molecule type" value="Genomic_DNA"/>
</dbReference>
<dbReference type="InterPro" id="IPR013766">
    <property type="entry name" value="Thioredoxin_domain"/>
</dbReference>
<evidence type="ECO:0000313" key="2">
    <source>
        <dbReference type="EMBL" id="MET3634637.1"/>
    </source>
</evidence>
<dbReference type="SUPFAM" id="SSF52833">
    <property type="entry name" value="Thioredoxin-like"/>
    <property type="match status" value="1"/>
</dbReference>
<dbReference type="PROSITE" id="PS51352">
    <property type="entry name" value="THIOREDOXIN_2"/>
    <property type="match status" value="1"/>
</dbReference>
<dbReference type="RefSeq" id="WP_354369146.1">
    <property type="nucleotide sequence ID" value="NZ_JBEPLN010000021.1"/>
</dbReference>
<dbReference type="InterPro" id="IPR036249">
    <property type="entry name" value="Thioredoxin-like_sf"/>
</dbReference>
<dbReference type="GO" id="GO:0016853">
    <property type="term" value="F:isomerase activity"/>
    <property type="evidence" value="ECO:0007669"/>
    <property type="project" value="UniProtKB-KW"/>
</dbReference>
<keyword evidence="2" id="KW-0413">Isomerase</keyword>
<dbReference type="InterPro" id="IPR050620">
    <property type="entry name" value="Thioredoxin_H-type-like"/>
</dbReference>
<proteinExistence type="predicted"/>
<evidence type="ECO:0000259" key="1">
    <source>
        <dbReference type="PROSITE" id="PS51352"/>
    </source>
</evidence>
<dbReference type="CDD" id="cd02947">
    <property type="entry name" value="TRX_family"/>
    <property type="match status" value="1"/>
</dbReference>
<protein>
    <submittedName>
        <fullName evidence="2">Thiol-disulfide isomerase/thioredoxin</fullName>
    </submittedName>
</protein>
<comment type="caution">
    <text evidence="2">The sequence shown here is derived from an EMBL/GenBank/DDBJ whole genome shotgun (WGS) entry which is preliminary data.</text>
</comment>
<feature type="domain" description="Thioredoxin" evidence="1">
    <location>
        <begin position="1"/>
        <end position="105"/>
    </location>
</feature>
<dbReference type="PANTHER" id="PTHR10438:SF468">
    <property type="entry name" value="THIOREDOXIN-1-RELATED"/>
    <property type="match status" value="1"/>
</dbReference>
<gene>
    <name evidence="2" type="ORF">ABID28_001283</name>
</gene>
<reference evidence="2 3" key="1">
    <citation type="submission" date="2024-06" db="EMBL/GenBank/DDBJ databases">
        <title>Genomic Encyclopedia of Type Strains, Phase IV (KMG-IV): sequencing the most valuable type-strain genomes for metagenomic binning, comparative biology and taxonomic classification.</title>
        <authorList>
            <person name="Goeker M."/>
        </authorList>
    </citation>
    <scope>NUCLEOTIDE SEQUENCE [LARGE SCALE GENOMIC DNA]</scope>
    <source>
        <strain evidence="2 3">DSM 28302</strain>
    </source>
</reference>
<sequence>MKKPTNMEELASYVSQVGKTVLLFTADWCGDCRFIYPVLPEIEAENPEFTFVQVDRDAFMPVAKKWDIFGIPSLLILENGVEIARLVNKKRKTKDEINNFLAEWK</sequence>
<organism evidence="2 3">
    <name type="scientific">Streptococcus porcorum</name>
    <dbReference type="NCBI Taxonomy" id="701526"/>
    <lineage>
        <taxon>Bacteria</taxon>
        <taxon>Bacillati</taxon>
        <taxon>Bacillota</taxon>
        <taxon>Bacilli</taxon>
        <taxon>Lactobacillales</taxon>
        <taxon>Streptococcaceae</taxon>
        <taxon>Streptococcus</taxon>
    </lineage>
</organism>
<accession>A0ABV2JFU7</accession>
<keyword evidence="3" id="KW-1185">Reference proteome</keyword>
<dbReference type="Proteomes" id="UP001549037">
    <property type="component" value="Unassembled WGS sequence"/>
</dbReference>
<name>A0ABV2JFU7_9STRE</name>
<dbReference type="Gene3D" id="3.40.30.10">
    <property type="entry name" value="Glutaredoxin"/>
    <property type="match status" value="1"/>
</dbReference>
<evidence type="ECO:0000313" key="3">
    <source>
        <dbReference type="Proteomes" id="UP001549037"/>
    </source>
</evidence>